<dbReference type="AlphaFoldDB" id="A0A841JBR6"/>
<dbReference type="RefSeq" id="WP_183587956.1">
    <property type="nucleotide sequence ID" value="NZ_JACHCA010000006.1"/>
</dbReference>
<accession>A0A841JBR6</accession>
<evidence type="ECO:0000256" key="1">
    <source>
        <dbReference type="SAM" id="MobiDB-lite"/>
    </source>
</evidence>
<evidence type="ECO:0008006" key="5">
    <source>
        <dbReference type="Google" id="ProtNLM"/>
    </source>
</evidence>
<evidence type="ECO:0000313" key="3">
    <source>
        <dbReference type="EMBL" id="MBB6128563.1"/>
    </source>
</evidence>
<organism evidence="3 4">
    <name type="scientific">Mucilaginibacter lappiensis</name>
    <dbReference type="NCBI Taxonomy" id="354630"/>
    <lineage>
        <taxon>Bacteria</taxon>
        <taxon>Pseudomonadati</taxon>
        <taxon>Bacteroidota</taxon>
        <taxon>Sphingobacteriia</taxon>
        <taxon>Sphingobacteriales</taxon>
        <taxon>Sphingobacteriaceae</taxon>
        <taxon>Mucilaginibacter</taxon>
    </lineage>
</organism>
<feature type="compositionally biased region" description="Basic and acidic residues" evidence="1">
    <location>
        <begin position="184"/>
        <end position="193"/>
    </location>
</feature>
<feature type="chain" id="PRO_5032403514" description="YXWGXW repeat-containing protein" evidence="2">
    <location>
        <begin position="23"/>
        <end position="215"/>
    </location>
</feature>
<proteinExistence type="predicted"/>
<feature type="region of interest" description="Disordered" evidence="1">
    <location>
        <begin position="151"/>
        <end position="215"/>
    </location>
</feature>
<feature type="signal peptide" evidence="2">
    <location>
        <begin position="1"/>
        <end position="22"/>
    </location>
</feature>
<name>A0A841JBR6_9SPHI</name>
<evidence type="ECO:0000313" key="4">
    <source>
        <dbReference type="Proteomes" id="UP000548326"/>
    </source>
</evidence>
<dbReference type="Proteomes" id="UP000548326">
    <property type="component" value="Unassembled WGS sequence"/>
</dbReference>
<evidence type="ECO:0000256" key="2">
    <source>
        <dbReference type="SAM" id="SignalP"/>
    </source>
</evidence>
<dbReference type="EMBL" id="JACHCA010000006">
    <property type="protein sequence ID" value="MBB6128563.1"/>
    <property type="molecule type" value="Genomic_DNA"/>
</dbReference>
<feature type="compositionally biased region" description="Gly residues" evidence="1">
    <location>
        <begin position="159"/>
        <end position="183"/>
    </location>
</feature>
<feature type="compositionally biased region" description="Gly residues" evidence="1">
    <location>
        <begin position="194"/>
        <end position="204"/>
    </location>
</feature>
<comment type="caution">
    <text evidence="3">The sequence shown here is derived from an EMBL/GenBank/DDBJ whole genome shotgun (WGS) entry which is preliminary data.</text>
</comment>
<gene>
    <name evidence="3" type="ORF">HDF22_002684</name>
</gene>
<reference evidence="3 4" key="1">
    <citation type="submission" date="2020-08" db="EMBL/GenBank/DDBJ databases">
        <title>Genomic Encyclopedia of Type Strains, Phase IV (KMG-V): Genome sequencing to study the core and pangenomes of soil and plant-associated prokaryotes.</title>
        <authorList>
            <person name="Whitman W."/>
        </authorList>
    </citation>
    <scope>NUCLEOTIDE SEQUENCE [LARGE SCALE GENOMIC DNA]</scope>
    <source>
        <strain evidence="3 4">MP601</strain>
    </source>
</reference>
<keyword evidence="2" id="KW-0732">Signal</keyword>
<protein>
    <recommendedName>
        <fullName evidence="5">YXWGXW repeat-containing protein</fullName>
    </recommendedName>
</protein>
<sequence length="215" mass="24302">MKKLILSAVILLSCFTVKNASAQVSVSLGVNIGSQPAWGPVGYDYANYYYMPDIDTYYDVPTHQYVYFDNNIWVHRAYLPVRYRHYNLYNGYKVVINDRNPWLRHGYYRDHYAGFRGRHDQVIIRNSRDAHYANYWRGNYARRTAYARPHYNNGNHWGNRGGNRGNGNWGGNRGGGRGNWGGDRGNHGGDHGNHGGGRGPGGDHGGGHGGEHGHH</sequence>
<feature type="compositionally biased region" description="Basic and acidic residues" evidence="1">
    <location>
        <begin position="205"/>
        <end position="215"/>
    </location>
</feature>